<name>A0A0F9K158_9ZZZZ</name>
<gene>
    <name evidence="1" type="ORF">LCGC14_1691520</name>
</gene>
<proteinExistence type="predicted"/>
<organism evidence="1">
    <name type="scientific">marine sediment metagenome</name>
    <dbReference type="NCBI Taxonomy" id="412755"/>
    <lineage>
        <taxon>unclassified sequences</taxon>
        <taxon>metagenomes</taxon>
        <taxon>ecological metagenomes</taxon>
    </lineage>
</organism>
<sequence length="475" mass="56668">MNSISIKEQKDLLSHLKGILSIEPVSKYLYDNSIGILIILDHIKAKEWPWKGKELKNEPTINLPFFWGFCYAENNGDIKIIYDIHPSKCLPLSYNACNSNAKLFKMPIAKNARGTLAGCARSFVTVNKRIYNINEKIPLYCSIFGIPDDCYCNNFEEKMIISLQKFENLNLWCFEQTDYLLEKIQPKFELNYMKGRFLPSKFFPFVDSSSKFLRGLYKAKELIVLNSEPWYSHAFQLLDNMNPFKSDEYYQYEEKAQYYLKKKLVFEFIRQFFLIINQNEFREVKSSSPPELDPKIESTYLKDLKKIKNKIVDNVKVELNKVINKYKHLFNYEKFKTSRFLVLDVEYIHINYPISKRDHEFNFPCLFSNIIWKGVKKGFDIKINIFNPPCNFCTEYCDSFKLKKLKFDCLEYGKNFYHEQLNLLDELFANYENLKLYSYGKSDILQIEQLSNFYTDSFEKKEFRRKNRIKTRRLI</sequence>
<comment type="caution">
    <text evidence="1">The sequence shown here is derived from an EMBL/GenBank/DDBJ whole genome shotgun (WGS) entry which is preliminary data.</text>
</comment>
<dbReference type="EMBL" id="LAZR01014802">
    <property type="protein sequence ID" value="KKM15888.1"/>
    <property type="molecule type" value="Genomic_DNA"/>
</dbReference>
<reference evidence="1" key="1">
    <citation type="journal article" date="2015" name="Nature">
        <title>Complex archaea that bridge the gap between prokaryotes and eukaryotes.</title>
        <authorList>
            <person name="Spang A."/>
            <person name="Saw J.H."/>
            <person name="Jorgensen S.L."/>
            <person name="Zaremba-Niedzwiedzka K."/>
            <person name="Martijn J."/>
            <person name="Lind A.E."/>
            <person name="van Eijk R."/>
            <person name="Schleper C."/>
            <person name="Guy L."/>
            <person name="Ettema T.J."/>
        </authorList>
    </citation>
    <scope>NUCLEOTIDE SEQUENCE</scope>
</reference>
<protein>
    <submittedName>
        <fullName evidence="1">Uncharacterized protein</fullName>
    </submittedName>
</protein>
<feature type="non-terminal residue" evidence="1">
    <location>
        <position position="475"/>
    </location>
</feature>
<evidence type="ECO:0000313" key="1">
    <source>
        <dbReference type="EMBL" id="KKM15888.1"/>
    </source>
</evidence>
<dbReference type="AlphaFoldDB" id="A0A0F9K158"/>
<accession>A0A0F9K158</accession>